<proteinExistence type="predicted"/>
<dbReference type="GeneID" id="64347613"/>
<sequence>MRWQYWAALVVAGCMVVLALESDRAWPLALAAAFALFVLRTQSQRDRGSQQPVGRQDRPG</sequence>
<dbReference type="RefSeq" id="WP_133410271.1">
    <property type="nucleotide sequence ID" value="NZ_SMZT01000003.1"/>
</dbReference>
<dbReference type="AlphaFoldDB" id="A0A4R5YD84"/>
<reference evidence="1 2" key="1">
    <citation type="submission" date="2019-03" db="EMBL/GenBank/DDBJ databases">
        <title>Genome Sequencing and Assembly of Various Microbes Isolated from Partially Reclaimed Soil and Acid Mine Drainage (AMD) Site.</title>
        <authorList>
            <person name="Steinbock B."/>
            <person name="Bechtold R."/>
            <person name="Sevigny J.L."/>
            <person name="Thomas D."/>
            <person name="Cuthill L.R."/>
            <person name="Aveiro Johannsen E.J."/>
            <person name="Thomas K."/>
            <person name="Ghosh A."/>
        </authorList>
    </citation>
    <scope>NUCLEOTIDE SEQUENCE [LARGE SCALE GENOMIC DNA]</scope>
    <source>
        <strain evidence="1 2">S-A3</strain>
    </source>
</reference>
<dbReference type="EMBL" id="SMZT01000003">
    <property type="protein sequence ID" value="TDL43010.1"/>
    <property type="molecule type" value="Genomic_DNA"/>
</dbReference>
<gene>
    <name evidence="1" type="ORF">E2R59_09320</name>
</gene>
<name>A0A4R5YD84_KOCRO</name>
<evidence type="ECO:0000313" key="2">
    <source>
        <dbReference type="Proteomes" id="UP000295163"/>
    </source>
</evidence>
<organism evidence="1 2">
    <name type="scientific">Kocuria rosea</name>
    <name type="common">Deinococcus erythromyxa</name>
    <name type="synonym">Micrococcus rubens</name>
    <dbReference type="NCBI Taxonomy" id="1275"/>
    <lineage>
        <taxon>Bacteria</taxon>
        <taxon>Bacillati</taxon>
        <taxon>Actinomycetota</taxon>
        <taxon>Actinomycetes</taxon>
        <taxon>Micrococcales</taxon>
        <taxon>Micrococcaceae</taxon>
        <taxon>Kocuria</taxon>
    </lineage>
</organism>
<comment type="caution">
    <text evidence="1">The sequence shown here is derived from an EMBL/GenBank/DDBJ whole genome shotgun (WGS) entry which is preliminary data.</text>
</comment>
<accession>A0A4R5YD84</accession>
<evidence type="ECO:0000313" key="1">
    <source>
        <dbReference type="EMBL" id="TDL43010.1"/>
    </source>
</evidence>
<protein>
    <submittedName>
        <fullName evidence="1">Uncharacterized protein</fullName>
    </submittedName>
</protein>
<dbReference type="Proteomes" id="UP000295163">
    <property type="component" value="Unassembled WGS sequence"/>
</dbReference>